<accession>A0A0A9H215</accession>
<dbReference type="EMBL" id="GBRH01168057">
    <property type="protein sequence ID" value="JAE29839.1"/>
    <property type="molecule type" value="Transcribed_RNA"/>
</dbReference>
<protein>
    <submittedName>
        <fullName evidence="1">Uncharacterized protein</fullName>
    </submittedName>
</protein>
<evidence type="ECO:0000313" key="1">
    <source>
        <dbReference type="EMBL" id="JAE29839.1"/>
    </source>
</evidence>
<sequence>MNGKFAMGDKGCHVSSDRIASEGVLNPNDVCSHFSLRMQLKSSTGSGLCVRSCR</sequence>
<reference evidence="1" key="1">
    <citation type="submission" date="2014-09" db="EMBL/GenBank/DDBJ databases">
        <authorList>
            <person name="Magalhaes I.L.F."/>
            <person name="Oliveira U."/>
            <person name="Santos F.R."/>
            <person name="Vidigal T.H.D.A."/>
            <person name="Brescovit A.D."/>
            <person name="Santos A.J."/>
        </authorList>
    </citation>
    <scope>NUCLEOTIDE SEQUENCE</scope>
    <source>
        <tissue evidence="1">Shoot tissue taken approximately 20 cm above the soil surface</tissue>
    </source>
</reference>
<proteinExistence type="predicted"/>
<name>A0A0A9H215_ARUDO</name>
<reference evidence="1" key="2">
    <citation type="journal article" date="2015" name="Data Brief">
        <title>Shoot transcriptome of the giant reed, Arundo donax.</title>
        <authorList>
            <person name="Barrero R.A."/>
            <person name="Guerrero F.D."/>
            <person name="Moolhuijzen P."/>
            <person name="Goolsby J.A."/>
            <person name="Tidwell J."/>
            <person name="Bellgard S.E."/>
            <person name="Bellgard M.I."/>
        </authorList>
    </citation>
    <scope>NUCLEOTIDE SEQUENCE</scope>
    <source>
        <tissue evidence="1">Shoot tissue taken approximately 20 cm above the soil surface</tissue>
    </source>
</reference>
<organism evidence="1">
    <name type="scientific">Arundo donax</name>
    <name type="common">Giant reed</name>
    <name type="synonym">Donax arundinaceus</name>
    <dbReference type="NCBI Taxonomy" id="35708"/>
    <lineage>
        <taxon>Eukaryota</taxon>
        <taxon>Viridiplantae</taxon>
        <taxon>Streptophyta</taxon>
        <taxon>Embryophyta</taxon>
        <taxon>Tracheophyta</taxon>
        <taxon>Spermatophyta</taxon>
        <taxon>Magnoliopsida</taxon>
        <taxon>Liliopsida</taxon>
        <taxon>Poales</taxon>
        <taxon>Poaceae</taxon>
        <taxon>PACMAD clade</taxon>
        <taxon>Arundinoideae</taxon>
        <taxon>Arundineae</taxon>
        <taxon>Arundo</taxon>
    </lineage>
</organism>
<dbReference type="AlphaFoldDB" id="A0A0A9H215"/>